<evidence type="ECO:0000313" key="4">
    <source>
        <dbReference type="Proteomes" id="UP000008064"/>
    </source>
</evidence>
<reference evidence="4" key="1">
    <citation type="journal article" date="2011" name="Science">
        <title>The plant cell wall-decomposing machinery underlies the functional diversity of forest fungi.</title>
        <authorList>
            <person name="Eastwood D.C."/>
            <person name="Floudas D."/>
            <person name="Binder M."/>
            <person name="Majcherczyk A."/>
            <person name="Schneider P."/>
            <person name="Aerts A."/>
            <person name="Asiegbu F.O."/>
            <person name="Baker S.E."/>
            <person name="Barry K."/>
            <person name="Bendiksby M."/>
            <person name="Blumentritt M."/>
            <person name="Coutinho P.M."/>
            <person name="Cullen D."/>
            <person name="de Vries R.P."/>
            <person name="Gathman A."/>
            <person name="Goodell B."/>
            <person name="Henrissat B."/>
            <person name="Ihrmark K."/>
            <person name="Kauserud H."/>
            <person name="Kohler A."/>
            <person name="LaButti K."/>
            <person name="Lapidus A."/>
            <person name="Lavin J.L."/>
            <person name="Lee Y.-H."/>
            <person name="Lindquist E."/>
            <person name="Lilly W."/>
            <person name="Lucas S."/>
            <person name="Morin E."/>
            <person name="Murat C."/>
            <person name="Oguiza J.A."/>
            <person name="Park J."/>
            <person name="Pisabarro A.G."/>
            <person name="Riley R."/>
            <person name="Rosling A."/>
            <person name="Salamov A."/>
            <person name="Schmidt O."/>
            <person name="Schmutz J."/>
            <person name="Skrede I."/>
            <person name="Stenlid J."/>
            <person name="Wiebenga A."/>
            <person name="Xie X."/>
            <person name="Kuees U."/>
            <person name="Hibbett D.S."/>
            <person name="Hoffmeister D."/>
            <person name="Hoegberg N."/>
            <person name="Martin F."/>
            <person name="Grigoriev I.V."/>
            <person name="Watkinson S.C."/>
        </authorList>
    </citation>
    <scope>NUCLEOTIDE SEQUENCE [LARGE SCALE GENOMIC DNA]</scope>
    <source>
        <strain evidence="4">S7.9</strain>
    </source>
</reference>
<dbReference type="Pfam" id="PF00644">
    <property type="entry name" value="PARP"/>
    <property type="match status" value="1"/>
</dbReference>
<proteinExistence type="predicted"/>
<dbReference type="Proteomes" id="UP000008064">
    <property type="component" value="Unassembled WGS sequence"/>
</dbReference>
<feature type="compositionally biased region" description="Acidic residues" evidence="1">
    <location>
        <begin position="54"/>
        <end position="79"/>
    </location>
</feature>
<dbReference type="AlphaFoldDB" id="F8P8E3"/>
<dbReference type="KEGG" id="sla:SERLADRAFT_477126"/>
<dbReference type="GeneID" id="18820938"/>
<dbReference type="RefSeq" id="XP_007322665.1">
    <property type="nucleotide sequence ID" value="XM_007322603.1"/>
</dbReference>
<sequence>MVDHESDYDVDAAIDVQNDSDNDSVFSDDIEDYPDEDELNDDADNFLDQNVIDDVTDKDVDDASYGDFQDDYDESDDYDGGYNSDSDAEAVFPDDDVDSDGGGDVQPQLMNFAAQPPAAAPMAFRAAAAAPARARAPAPTQGKKMCPICRKKPCYSDGKTTFPYCGKTCAAKAKATLCVVCHAKPRYRSGKTTYPYCGKTCAAKAKGGAGQRGLCDYCHKRPKYHDGKKTYPFCGKSCAAKAKPTRPKPVGPTCAIPGCNKPVYKPKNGKAGKYCSRSHVELAKVACLVCHKRKRYGKYPFCGKACARQVERRAPTLLEVPAGHVMFRDVENQFKKSWRSGNPPPIKKLYKLIERNSSVVKYTRYRASVEARGHFRRRKLAAGNERRRWHGTRRECKVGDPGNRHFCGSATCSLCIIMRTSFDLSKAGKNYTSLRFGPGIYTSSTSATAGGYCRNVQASPYKALLLAKVVVGRTIKPDQDHNDWKAPPKGYDSVVAKGTAAGGDELIVYTNDAARPSYLIVFQG</sequence>
<feature type="region of interest" description="Disordered" evidence="1">
    <location>
        <begin position="1"/>
        <end position="109"/>
    </location>
</feature>
<dbReference type="SUPFAM" id="SSF56399">
    <property type="entry name" value="ADP-ribosylation"/>
    <property type="match status" value="1"/>
</dbReference>
<gene>
    <name evidence="3" type="ORF">SERLADRAFT_477126</name>
</gene>
<evidence type="ECO:0000313" key="3">
    <source>
        <dbReference type="EMBL" id="EGO20699.1"/>
    </source>
</evidence>
<dbReference type="InterPro" id="IPR012317">
    <property type="entry name" value="Poly(ADP-ribose)pol_cat_dom"/>
</dbReference>
<dbReference type="Gene3D" id="3.90.228.10">
    <property type="match status" value="1"/>
</dbReference>
<accession>F8P8E3</accession>
<evidence type="ECO:0000259" key="2">
    <source>
        <dbReference type="Pfam" id="PF00644"/>
    </source>
</evidence>
<name>F8P8E3_SERL9</name>
<dbReference type="PANTHER" id="PTHR31681">
    <property type="entry name" value="C2H2-LIKE ZINC FINGER PROTEIN"/>
    <property type="match status" value="1"/>
</dbReference>
<dbReference type="HOGENOM" id="CLU_039434_0_0_1"/>
<dbReference type="EMBL" id="GL945440">
    <property type="protein sequence ID" value="EGO20699.1"/>
    <property type="molecule type" value="Genomic_DNA"/>
</dbReference>
<dbReference type="GO" id="GO:0003950">
    <property type="term" value="F:NAD+ poly-ADP-ribosyltransferase activity"/>
    <property type="evidence" value="ECO:0007669"/>
    <property type="project" value="InterPro"/>
</dbReference>
<protein>
    <recommendedName>
        <fullName evidence="2">PARP catalytic domain-containing protein</fullName>
    </recommendedName>
</protein>
<feature type="compositionally biased region" description="Acidic residues" evidence="1">
    <location>
        <begin position="86"/>
        <end position="101"/>
    </location>
</feature>
<dbReference type="OrthoDB" id="9514740at2759"/>
<feature type="compositionally biased region" description="Acidic residues" evidence="1">
    <location>
        <begin position="8"/>
        <end position="45"/>
    </location>
</feature>
<organism evidence="4">
    <name type="scientific">Serpula lacrymans var. lacrymans (strain S7.9)</name>
    <name type="common">Dry rot fungus</name>
    <dbReference type="NCBI Taxonomy" id="578457"/>
    <lineage>
        <taxon>Eukaryota</taxon>
        <taxon>Fungi</taxon>
        <taxon>Dikarya</taxon>
        <taxon>Basidiomycota</taxon>
        <taxon>Agaricomycotina</taxon>
        <taxon>Agaricomycetes</taxon>
        <taxon>Agaricomycetidae</taxon>
        <taxon>Boletales</taxon>
        <taxon>Coniophorineae</taxon>
        <taxon>Serpulaceae</taxon>
        <taxon>Serpula</taxon>
    </lineage>
</organism>
<evidence type="ECO:0000256" key="1">
    <source>
        <dbReference type="SAM" id="MobiDB-lite"/>
    </source>
</evidence>
<feature type="domain" description="PARP catalytic" evidence="2">
    <location>
        <begin position="406"/>
        <end position="512"/>
    </location>
</feature>
<dbReference type="PANTHER" id="PTHR31681:SF3">
    <property type="entry name" value="OS04G0690100 PROTEIN"/>
    <property type="match status" value="1"/>
</dbReference>